<dbReference type="SUPFAM" id="SSF56784">
    <property type="entry name" value="HAD-like"/>
    <property type="match status" value="1"/>
</dbReference>
<dbReference type="Gene3D" id="3.40.1110.10">
    <property type="entry name" value="Calcium-transporting ATPase, cytoplasmic domain N"/>
    <property type="match status" value="1"/>
</dbReference>
<evidence type="ECO:0000256" key="10">
    <source>
        <dbReference type="RuleBase" id="RU362081"/>
    </source>
</evidence>
<keyword evidence="5 10" id="KW-0547">Nucleotide-binding</keyword>
<dbReference type="SUPFAM" id="SSF81653">
    <property type="entry name" value="Calcium ATPase, transduction domain A"/>
    <property type="match status" value="1"/>
</dbReference>
<dbReference type="SFLD" id="SFLDF00027">
    <property type="entry name" value="p-type_atpase"/>
    <property type="match status" value="1"/>
</dbReference>
<dbReference type="InterPro" id="IPR027256">
    <property type="entry name" value="P-typ_ATPase_IB"/>
</dbReference>
<dbReference type="Gene3D" id="2.70.150.10">
    <property type="entry name" value="Calcium-transporting ATPase, cytoplasmic transduction domain A"/>
    <property type="match status" value="1"/>
</dbReference>
<dbReference type="Pfam" id="PF00702">
    <property type="entry name" value="Hydrolase"/>
    <property type="match status" value="1"/>
</dbReference>
<dbReference type="Proteomes" id="UP000266178">
    <property type="component" value="Unassembled WGS sequence"/>
</dbReference>
<protein>
    <submittedName>
        <fullName evidence="12">Lead, cadmium, zinc and mercury-transporting ATPase</fullName>
        <ecNumber evidence="12">3.6.3.3</ecNumber>
    </submittedName>
</protein>
<dbReference type="EC" id="3.6.3.3" evidence="12"/>
<dbReference type="GO" id="GO:0016887">
    <property type="term" value="F:ATP hydrolysis activity"/>
    <property type="evidence" value="ECO:0007669"/>
    <property type="project" value="InterPro"/>
</dbReference>
<feature type="transmembrane region" description="Helical" evidence="10">
    <location>
        <begin position="323"/>
        <end position="343"/>
    </location>
</feature>
<feature type="domain" description="HMA" evidence="11">
    <location>
        <begin position="10"/>
        <end position="76"/>
    </location>
</feature>
<evidence type="ECO:0000256" key="5">
    <source>
        <dbReference type="ARBA" id="ARBA00022741"/>
    </source>
</evidence>
<keyword evidence="10" id="KW-1003">Cell membrane</keyword>
<feature type="transmembrane region" description="Helical" evidence="10">
    <location>
        <begin position="655"/>
        <end position="678"/>
    </location>
</feature>
<comment type="caution">
    <text evidence="12">The sequence shown here is derived from an EMBL/GenBank/DDBJ whole genome shotgun (WGS) entry which is preliminary data.</text>
</comment>
<dbReference type="PRINTS" id="PR00119">
    <property type="entry name" value="CATATPASE"/>
</dbReference>
<comment type="subcellular location">
    <subcellularLocation>
        <location evidence="10">Cell membrane</location>
    </subcellularLocation>
    <subcellularLocation>
        <location evidence="1">Membrane</location>
        <topology evidence="1">Multi-pass membrane protein</topology>
    </subcellularLocation>
</comment>
<dbReference type="InterPro" id="IPR044492">
    <property type="entry name" value="P_typ_ATPase_HD_dom"/>
</dbReference>
<dbReference type="Pfam" id="PF00122">
    <property type="entry name" value="E1-E2_ATPase"/>
    <property type="match status" value="1"/>
</dbReference>
<keyword evidence="8 10" id="KW-1133">Transmembrane helix</keyword>
<feature type="transmembrane region" description="Helical" evidence="10">
    <location>
        <begin position="100"/>
        <end position="117"/>
    </location>
</feature>
<evidence type="ECO:0000256" key="7">
    <source>
        <dbReference type="ARBA" id="ARBA00022967"/>
    </source>
</evidence>
<dbReference type="SFLD" id="SFLDG00002">
    <property type="entry name" value="C1.7:_P-type_atpase_like"/>
    <property type="match status" value="1"/>
</dbReference>
<keyword evidence="6 10" id="KW-0067">ATP-binding</keyword>
<accession>A0A399F9K1</accession>
<dbReference type="InterPro" id="IPR036412">
    <property type="entry name" value="HAD-like_sf"/>
</dbReference>
<name>A0A399F9K1_9DEIN</name>
<proteinExistence type="inferred from homology"/>
<evidence type="ECO:0000313" key="12">
    <source>
        <dbReference type="EMBL" id="RIH91592.1"/>
    </source>
</evidence>
<keyword evidence="9 10" id="KW-0472">Membrane</keyword>
<dbReference type="InterPro" id="IPR059000">
    <property type="entry name" value="ATPase_P-type_domA"/>
</dbReference>
<keyword evidence="3 10" id="KW-0812">Transmembrane</keyword>
<feature type="transmembrane region" description="Helical" evidence="10">
    <location>
        <begin position="355"/>
        <end position="380"/>
    </location>
</feature>
<dbReference type="GO" id="GO:0015086">
    <property type="term" value="F:cadmium ion transmembrane transporter activity"/>
    <property type="evidence" value="ECO:0007669"/>
    <property type="project" value="TreeGrafter"/>
</dbReference>
<dbReference type="SUPFAM" id="SSF55008">
    <property type="entry name" value="HMA, heavy metal-associated domain"/>
    <property type="match status" value="1"/>
</dbReference>
<dbReference type="NCBIfam" id="TIGR01494">
    <property type="entry name" value="ATPase_P-type"/>
    <property type="match status" value="1"/>
</dbReference>
<dbReference type="SUPFAM" id="SSF81665">
    <property type="entry name" value="Calcium ATPase, transmembrane domain M"/>
    <property type="match status" value="1"/>
</dbReference>
<evidence type="ECO:0000256" key="3">
    <source>
        <dbReference type="ARBA" id="ARBA00022692"/>
    </source>
</evidence>
<evidence type="ECO:0000256" key="2">
    <source>
        <dbReference type="ARBA" id="ARBA00006024"/>
    </source>
</evidence>
<dbReference type="RefSeq" id="WP_119357982.1">
    <property type="nucleotide sequence ID" value="NZ_BJXM01000001.1"/>
</dbReference>
<gene>
    <name evidence="12" type="primary">zntA</name>
    <name evidence="12" type="ORF">Mgrana_02533</name>
</gene>
<evidence type="ECO:0000256" key="1">
    <source>
        <dbReference type="ARBA" id="ARBA00004141"/>
    </source>
</evidence>
<dbReference type="EMBL" id="QWLB01000038">
    <property type="protein sequence ID" value="RIH91592.1"/>
    <property type="molecule type" value="Genomic_DNA"/>
</dbReference>
<dbReference type="GO" id="GO:0005524">
    <property type="term" value="F:ATP binding"/>
    <property type="evidence" value="ECO:0007669"/>
    <property type="project" value="UniProtKB-UniRule"/>
</dbReference>
<dbReference type="PRINTS" id="PR00941">
    <property type="entry name" value="CDATPASE"/>
</dbReference>
<dbReference type="SFLD" id="SFLDS00003">
    <property type="entry name" value="Haloacid_Dehalogenase"/>
    <property type="match status" value="1"/>
</dbReference>
<dbReference type="PANTHER" id="PTHR48085:SF5">
    <property type="entry name" value="CADMIUM_ZINC-TRANSPORTING ATPASE HMA4-RELATED"/>
    <property type="match status" value="1"/>
</dbReference>
<keyword evidence="4 10" id="KW-0479">Metal-binding</keyword>
<evidence type="ECO:0000256" key="9">
    <source>
        <dbReference type="ARBA" id="ARBA00023136"/>
    </source>
</evidence>
<dbReference type="CDD" id="cd00371">
    <property type="entry name" value="HMA"/>
    <property type="match status" value="1"/>
</dbReference>
<dbReference type="PROSITE" id="PS00154">
    <property type="entry name" value="ATPASE_E1_E2"/>
    <property type="match status" value="1"/>
</dbReference>
<organism evidence="12 13">
    <name type="scientific">Meiothermus granaticius NBRC 107808</name>
    <dbReference type="NCBI Taxonomy" id="1227551"/>
    <lineage>
        <taxon>Bacteria</taxon>
        <taxon>Thermotogati</taxon>
        <taxon>Deinococcota</taxon>
        <taxon>Deinococci</taxon>
        <taxon>Thermales</taxon>
        <taxon>Thermaceae</taxon>
        <taxon>Meiothermus</taxon>
    </lineage>
</organism>
<dbReference type="InterPro" id="IPR023298">
    <property type="entry name" value="ATPase_P-typ_TM_dom_sf"/>
</dbReference>
<dbReference type="AlphaFoldDB" id="A0A399F9K1"/>
<dbReference type="GO" id="GO:0046872">
    <property type="term" value="F:metal ion binding"/>
    <property type="evidence" value="ECO:0007669"/>
    <property type="project" value="UniProtKB-KW"/>
</dbReference>
<reference evidence="12 13" key="1">
    <citation type="submission" date="2018-08" db="EMBL/GenBank/DDBJ databases">
        <title>Meiothermus granaticius genome AF-68 sequencing project.</title>
        <authorList>
            <person name="Da Costa M.S."/>
            <person name="Albuquerque L."/>
            <person name="Raposo P."/>
            <person name="Froufe H.J.C."/>
            <person name="Barroso C.S."/>
            <person name="Egas C."/>
        </authorList>
    </citation>
    <scope>NUCLEOTIDE SEQUENCE [LARGE SCALE GENOMIC DNA]</scope>
    <source>
        <strain evidence="12 13">AF-68</strain>
    </source>
</reference>
<dbReference type="InterPro" id="IPR023214">
    <property type="entry name" value="HAD_sf"/>
</dbReference>
<dbReference type="InterPro" id="IPR006121">
    <property type="entry name" value="HMA_dom"/>
</dbReference>
<evidence type="ECO:0000256" key="8">
    <source>
        <dbReference type="ARBA" id="ARBA00022989"/>
    </source>
</evidence>
<comment type="similarity">
    <text evidence="2 10">Belongs to the cation transport ATPase (P-type) (TC 3.A.3) family. Type IB subfamily.</text>
</comment>
<dbReference type="InterPro" id="IPR036163">
    <property type="entry name" value="HMA_dom_sf"/>
</dbReference>
<keyword evidence="13" id="KW-1185">Reference proteome</keyword>
<dbReference type="PANTHER" id="PTHR48085">
    <property type="entry name" value="CADMIUM/ZINC-TRANSPORTING ATPASE HMA2-RELATED"/>
    <property type="match status" value="1"/>
</dbReference>
<dbReference type="GO" id="GO:0019829">
    <property type="term" value="F:ATPase-coupled monoatomic cation transmembrane transporter activity"/>
    <property type="evidence" value="ECO:0007669"/>
    <property type="project" value="InterPro"/>
</dbReference>
<dbReference type="PROSITE" id="PS01229">
    <property type="entry name" value="COF_2"/>
    <property type="match status" value="1"/>
</dbReference>
<dbReference type="InterPro" id="IPR001757">
    <property type="entry name" value="P_typ_ATPase"/>
</dbReference>
<dbReference type="OrthoDB" id="23781at2"/>
<feature type="transmembrane region" description="Helical" evidence="10">
    <location>
        <begin position="156"/>
        <end position="183"/>
    </location>
</feature>
<dbReference type="InterPro" id="IPR051014">
    <property type="entry name" value="Cation_Transport_ATPase_IB"/>
</dbReference>
<dbReference type="NCBIfam" id="TIGR01512">
    <property type="entry name" value="ATPase-IB2_Cd"/>
    <property type="match status" value="1"/>
</dbReference>
<dbReference type="FunFam" id="2.70.150.10:FF:000002">
    <property type="entry name" value="Copper-transporting ATPase 1, putative"/>
    <property type="match status" value="1"/>
</dbReference>
<dbReference type="InterPro" id="IPR023299">
    <property type="entry name" value="ATPase_P-typ_cyto_dom_N"/>
</dbReference>
<dbReference type="InterPro" id="IPR018303">
    <property type="entry name" value="ATPase_P-typ_P_site"/>
</dbReference>
<keyword evidence="7" id="KW-1278">Translocase</keyword>
<evidence type="ECO:0000313" key="13">
    <source>
        <dbReference type="Proteomes" id="UP000266178"/>
    </source>
</evidence>
<evidence type="ECO:0000256" key="6">
    <source>
        <dbReference type="ARBA" id="ARBA00022840"/>
    </source>
</evidence>
<dbReference type="InterPro" id="IPR008250">
    <property type="entry name" value="ATPase_P-typ_transduc_dom_A_sf"/>
</dbReference>
<keyword evidence="12" id="KW-0378">Hydrolase</keyword>
<sequence>MSVTPTPSSSELCYLIEGMDCAECAQKIEALVGRTPGAFNPRVTFSTQLLRLDLDESRTHREALEAAIRRLGYEPRLRSPNPSPTPQAALFGLKTRQGRLVLGSGALLGLAFLLGWVEPHLAHWGYIGATLVGIEPLAVRAWGSARLGNPFSINTLVTVAALGAVLIGAAAESAVVVFLFAVGELLEGLAAQRARAGIQALASLTPKTAWRVEGGQVREVPAESLRIGQVVQVEPGGRVPADGTILSGHSAFDESAVTGESLPVSKGIGQTVYAGSINTDGVITLRVDRNPQDNTLARILHLVEEAQESKAPTARLIDRFSRFYTPGVLLVALLVAVVPPLLLGAAWHEWLYKGLALLLIGCPCALVLSVPAAITSAISAGARQGLLIKGGAVLETLASTRTVVFDKTGTLTLGQPTVTDVLGLELPAAEVLRLAAAVEGGSAHPLARAIREKAEEAQGPIPPSTNGQAIKGKAAIAQVEGRTLAVGSPRYAAELAPLEAPLAAQIEGLERQGKTVVVLMNPPKPLGLIALRDEPRPEAARALAELSALGLRSVMLTGDNAHAAKGIAATLELEASAELMPEDKLRRIAQLQSRGTVVMVGDGINDAPALAQADVGIAMGSGTEVALEAADAALLHNSVQGVVGLIRLSRNTLRIIVQNIALALGLKGLFLVTTLLGLTGLWPAVLADTGATALVTANSLRLLRSREALAPQNPVKH</sequence>
<dbReference type="Gene3D" id="3.40.50.1000">
    <property type="entry name" value="HAD superfamily/HAD-like"/>
    <property type="match status" value="1"/>
</dbReference>
<dbReference type="Gene3D" id="3.30.70.100">
    <property type="match status" value="1"/>
</dbReference>
<evidence type="ECO:0000259" key="11">
    <source>
        <dbReference type="PROSITE" id="PS50846"/>
    </source>
</evidence>
<dbReference type="Pfam" id="PF00403">
    <property type="entry name" value="HMA"/>
    <property type="match status" value="1"/>
</dbReference>
<dbReference type="NCBIfam" id="TIGR01525">
    <property type="entry name" value="ATPase-IB_hvy"/>
    <property type="match status" value="1"/>
</dbReference>
<dbReference type="NCBIfam" id="TIGR01511">
    <property type="entry name" value="ATPase-IB1_Cu"/>
    <property type="match status" value="1"/>
</dbReference>
<dbReference type="PROSITE" id="PS50846">
    <property type="entry name" value="HMA_2"/>
    <property type="match status" value="1"/>
</dbReference>
<dbReference type="GO" id="GO:0005886">
    <property type="term" value="C:plasma membrane"/>
    <property type="evidence" value="ECO:0007669"/>
    <property type="project" value="UniProtKB-SubCell"/>
</dbReference>
<evidence type="ECO:0000256" key="4">
    <source>
        <dbReference type="ARBA" id="ARBA00022723"/>
    </source>
</evidence>